<dbReference type="CDD" id="cd03278">
    <property type="entry name" value="ABC_SMC_barmotin"/>
    <property type="match status" value="1"/>
</dbReference>
<dbReference type="EMBL" id="JACPSX010000051">
    <property type="protein sequence ID" value="MBI3014054.1"/>
    <property type="molecule type" value="Genomic_DNA"/>
</dbReference>
<evidence type="ECO:0000256" key="5">
    <source>
        <dbReference type="ARBA" id="ARBA00023054"/>
    </source>
</evidence>
<dbReference type="InterPro" id="IPR003395">
    <property type="entry name" value="RecF/RecN/SMC_N"/>
</dbReference>
<dbReference type="PIRSF" id="PIRSF005719">
    <property type="entry name" value="SMC"/>
    <property type="match status" value="1"/>
</dbReference>
<feature type="coiled-coil region" evidence="7">
    <location>
        <begin position="308"/>
        <end position="377"/>
    </location>
</feature>
<evidence type="ECO:0000256" key="6">
    <source>
        <dbReference type="ARBA" id="ARBA00023125"/>
    </source>
</evidence>
<dbReference type="HAMAP" id="MF_01894">
    <property type="entry name" value="Smc_prok"/>
    <property type="match status" value="1"/>
</dbReference>
<evidence type="ECO:0000256" key="4">
    <source>
        <dbReference type="ARBA" id="ARBA00022840"/>
    </source>
</evidence>
<dbReference type="Proteomes" id="UP000741360">
    <property type="component" value="Unassembled WGS sequence"/>
</dbReference>
<keyword evidence="2 7" id="KW-0963">Cytoplasm</keyword>
<dbReference type="GO" id="GO:0016887">
    <property type="term" value="F:ATP hydrolysis activity"/>
    <property type="evidence" value="ECO:0007669"/>
    <property type="project" value="InterPro"/>
</dbReference>
<dbReference type="GO" id="GO:0007062">
    <property type="term" value="P:sister chromatid cohesion"/>
    <property type="evidence" value="ECO:0007669"/>
    <property type="project" value="InterPro"/>
</dbReference>
<keyword evidence="6 7" id="KW-0238">DNA-binding</keyword>
<accession>A0A932GN59</accession>
<dbReference type="InterPro" id="IPR027417">
    <property type="entry name" value="P-loop_NTPase"/>
</dbReference>
<dbReference type="SUPFAM" id="SSF75553">
    <property type="entry name" value="Smc hinge domain"/>
    <property type="match status" value="1"/>
</dbReference>
<dbReference type="Gene3D" id="3.30.70.1620">
    <property type="match status" value="1"/>
</dbReference>
<dbReference type="InterPro" id="IPR024704">
    <property type="entry name" value="SMC"/>
</dbReference>
<dbReference type="NCBIfam" id="TIGR02168">
    <property type="entry name" value="SMC_prok_B"/>
    <property type="match status" value="1"/>
</dbReference>
<dbReference type="Pfam" id="PF02463">
    <property type="entry name" value="SMC_N"/>
    <property type="match status" value="1"/>
</dbReference>
<reference evidence="9" key="1">
    <citation type="submission" date="2020-07" db="EMBL/GenBank/DDBJ databases">
        <title>Huge and variable diversity of episymbiotic CPR bacteria and DPANN archaea in groundwater ecosystems.</title>
        <authorList>
            <person name="He C.Y."/>
            <person name="Keren R."/>
            <person name="Whittaker M."/>
            <person name="Farag I.F."/>
            <person name="Doudna J."/>
            <person name="Cate J.H.D."/>
            <person name="Banfield J.F."/>
        </authorList>
    </citation>
    <scope>NUCLEOTIDE SEQUENCE</scope>
    <source>
        <strain evidence="9">NC_groundwater_717_Ag_S-0.2um_59_8</strain>
    </source>
</reference>
<comment type="similarity">
    <text evidence="7">Belongs to the SMC family.</text>
</comment>
<evidence type="ECO:0000313" key="10">
    <source>
        <dbReference type="Proteomes" id="UP000741360"/>
    </source>
</evidence>
<comment type="subunit">
    <text evidence="7">Homodimer.</text>
</comment>
<feature type="coiled-coil region" evidence="7">
    <location>
        <begin position="841"/>
        <end position="938"/>
    </location>
</feature>
<evidence type="ECO:0000259" key="8">
    <source>
        <dbReference type="SMART" id="SM00968"/>
    </source>
</evidence>
<dbReference type="GO" id="GO:0005737">
    <property type="term" value="C:cytoplasm"/>
    <property type="evidence" value="ECO:0007669"/>
    <property type="project" value="UniProtKB-SubCell"/>
</dbReference>
<comment type="domain">
    <text evidence="7">Contains large globular domains required for ATP hydrolysis at each terminus and a third globular domain forming a flexible hinge near the middle of the molecule. These domains are separated by coiled-coil structures.</text>
</comment>
<evidence type="ECO:0000256" key="1">
    <source>
        <dbReference type="ARBA" id="ARBA00004496"/>
    </source>
</evidence>
<dbReference type="SUPFAM" id="SSF52540">
    <property type="entry name" value="P-loop containing nucleoside triphosphate hydrolases"/>
    <property type="match status" value="1"/>
</dbReference>
<dbReference type="GO" id="GO:0005694">
    <property type="term" value="C:chromosome"/>
    <property type="evidence" value="ECO:0007669"/>
    <property type="project" value="InterPro"/>
</dbReference>
<evidence type="ECO:0000313" key="9">
    <source>
        <dbReference type="EMBL" id="MBI3014054.1"/>
    </source>
</evidence>
<evidence type="ECO:0000256" key="3">
    <source>
        <dbReference type="ARBA" id="ARBA00022741"/>
    </source>
</evidence>
<feature type="coiled-coil region" evidence="7">
    <location>
        <begin position="680"/>
        <end position="798"/>
    </location>
</feature>
<dbReference type="PANTHER" id="PTHR43977">
    <property type="entry name" value="STRUCTURAL MAINTENANCE OF CHROMOSOMES PROTEIN 3"/>
    <property type="match status" value="1"/>
</dbReference>
<feature type="binding site" evidence="7">
    <location>
        <begin position="32"/>
        <end position="39"/>
    </location>
    <ligand>
        <name>ATP</name>
        <dbReference type="ChEBI" id="CHEBI:30616"/>
    </ligand>
</feature>
<comment type="subcellular location">
    <subcellularLocation>
        <location evidence="1 7">Cytoplasm</location>
    </subcellularLocation>
</comment>
<dbReference type="AlphaFoldDB" id="A0A932GN59"/>
<keyword evidence="5 7" id="KW-0175">Coiled coil</keyword>
<dbReference type="GO" id="GO:0030261">
    <property type="term" value="P:chromosome condensation"/>
    <property type="evidence" value="ECO:0007669"/>
    <property type="project" value="InterPro"/>
</dbReference>
<dbReference type="FunFam" id="3.40.50.300:FF:000901">
    <property type="entry name" value="Chromosome partition protein Smc"/>
    <property type="match status" value="1"/>
</dbReference>
<name>A0A932GN59_UNCTE</name>
<evidence type="ECO:0000256" key="2">
    <source>
        <dbReference type="ARBA" id="ARBA00022490"/>
    </source>
</evidence>
<feature type="coiled-coil region" evidence="7">
    <location>
        <begin position="171"/>
        <end position="198"/>
    </location>
</feature>
<keyword evidence="3 7" id="KW-0547">Nucleotide-binding</keyword>
<evidence type="ECO:0000256" key="7">
    <source>
        <dbReference type="HAMAP-Rule" id="MF_01894"/>
    </source>
</evidence>
<organism evidence="9 10">
    <name type="scientific">Tectimicrobiota bacterium</name>
    <dbReference type="NCBI Taxonomy" id="2528274"/>
    <lineage>
        <taxon>Bacteria</taxon>
        <taxon>Pseudomonadati</taxon>
        <taxon>Nitrospinota/Tectimicrobiota group</taxon>
        <taxon>Candidatus Tectimicrobiota</taxon>
    </lineage>
</organism>
<dbReference type="GO" id="GO:0007059">
    <property type="term" value="P:chromosome segregation"/>
    <property type="evidence" value="ECO:0007669"/>
    <property type="project" value="UniProtKB-UniRule"/>
</dbReference>
<dbReference type="SMART" id="SM00968">
    <property type="entry name" value="SMC_hinge"/>
    <property type="match status" value="1"/>
</dbReference>
<comment type="caution">
    <text evidence="9">The sequence shown here is derived from an EMBL/GenBank/DDBJ whole genome shotgun (WGS) entry which is preliminary data.</text>
</comment>
<dbReference type="GO" id="GO:0006260">
    <property type="term" value="P:DNA replication"/>
    <property type="evidence" value="ECO:0007669"/>
    <property type="project" value="UniProtKB-UniRule"/>
</dbReference>
<feature type="coiled-coil region" evidence="7">
    <location>
        <begin position="990"/>
        <end position="1024"/>
    </location>
</feature>
<dbReference type="Gene3D" id="6.10.140.1720">
    <property type="match status" value="1"/>
</dbReference>
<dbReference type="Pfam" id="PF06470">
    <property type="entry name" value="SMC_hinge"/>
    <property type="match status" value="1"/>
</dbReference>
<comment type="function">
    <text evidence="7">Required for chromosome condensation and partitioning.</text>
</comment>
<feature type="domain" description="SMC hinge" evidence="8">
    <location>
        <begin position="528"/>
        <end position="643"/>
    </location>
</feature>
<dbReference type="InterPro" id="IPR036277">
    <property type="entry name" value="SMC_hinge_sf"/>
</dbReference>
<dbReference type="InterPro" id="IPR010935">
    <property type="entry name" value="SMC_hinge"/>
</dbReference>
<dbReference type="GO" id="GO:0003677">
    <property type="term" value="F:DNA binding"/>
    <property type="evidence" value="ECO:0007669"/>
    <property type="project" value="UniProtKB-UniRule"/>
</dbReference>
<feature type="coiled-coil region" evidence="7">
    <location>
        <begin position="252"/>
        <end position="279"/>
    </location>
</feature>
<dbReference type="GO" id="GO:0005524">
    <property type="term" value="F:ATP binding"/>
    <property type="evidence" value="ECO:0007669"/>
    <property type="project" value="UniProtKB-UniRule"/>
</dbReference>
<protein>
    <recommendedName>
        <fullName evidence="7">Chromosome partition protein Smc</fullName>
    </recommendedName>
</protein>
<dbReference type="Gene3D" id="3.40.50.300">
    <property type="entry name" value="P-loop containing nucleotide triphosphate hydrolases"/>
    <property type="match status" value="2"/>
</dbReference>
<proteinExistence type="inferred from homology"/>
<dbReference type="InterPro" id="IPR011890">
    <property type="entry name" value="SMC_prok"/>
</dbReference>
<dbReference type="Gene3D" id="1.20.1060.20">
    <property type="match status" value="1"/>
</dbReference>
<keyword evidence="4 7" id="KW-0067">ATP-binding</keyword>
<sequence length="1195" mass="135117">MYIKRLDLVGFKSFGDEAQVTLEPGITAIVGPNGCGKSNIVDAIRWVLGEQSARTLRGKRMEDFIFNGTQNRRSSGMAEANVLITDLDGRITNAALREYSEISLGRRLYRSGESEYLINKTPVRLKDVVDAFLDLGVSSSGLALMEQADIYELLQAKPEERRSYIDGAAGVLKYKHRKEEALRKMEDTQQNLQRVGDILGEVKRQMNSLSRQARKAETYRNLQQELLRLEMLILGCEYVTVRGSAEESARSCAALRARMEEISARKEAAENRVGQAKMSLLDREKTLSVLRLEFQEVVSALDRARSRLDVAREQIVSRGKELERLEEELGELSERGVRLEQTRVRRRQERGELLGQLEALEERRVAVDGEMTRLQAQSRLLAQGLEEKKTAYIDLHSRLSQGRTQRESLLSRQEDFAGRSQRLLQEEGRIREGERESTRLLQVGSDRLRASEECVLSLGREQAVFQDRLREKMVEVQETENGIQERRGQLQGVLSQLQTLRDLQRNYEGFARGVRSLLVQEGSGLALPGLKGVVAEVLETSPRFEKAVEAALGEKLQCLLVDGHETALRAISFLKDRTGGRGGFLPMQPKSNGSFAYSPNGDRGIVGMALDLVRCPEEFRAAVYSLLGEVLVVETLQDALDLWQRHAFPGTLVTLEGDVVDPTGLVIGGGDQGQSEGGTLLARRRRIQELDSEAVALREEIRGLEGRREALLRELEDLQKEQQRIAALLRESEIERVNCRRDVEQQEGEIRRWTERRRALGYERGMLAEEEARLREEVAKQEELCALLEHQCLRVEEEIRCGQGDLEDRNRKSAEISAALTELRVEIGALREKEQGLSTTLRDLTGEQENLEAAREKLRARQSEARQGIQMARETIDEGERSLQDLSALKDQRSASLQEMEESLQTGRAQFEELEVAVKEANLELDQARETFSRAEIQWTEERVTLRHLEDRGVSSYGRPIAEIVHLFQSQPEVDVGGWKQRAGEVKDSMQRLGEINMTALQEFEELKERHRFLDSQREDLEKSLGDLHETIRKINLTIREKFTTSFEQIKNNFEKVFIRLFGGGEATLVLTNPAEPLESGVDIIAQPPGKKLQNLALLSAGEKALTALSFLFAIFLVNPSPFCILDEVDAPLDEANVLRFGEMVREISSRTQFLIITHNKRTMTIADRLYGVTMEEEGISQLVSVILNGHQVPS</sequence>
<gene>
    <name evidence="7 9" type="primary">smc</name>
    <name evidence="9" type="ORF">HYY65_03080</name>
</gene>